<feature type="compositionally biased region" description="Low complexity" evidence="2">
    <location>
        <begin position="323"/>
        <end position="336"/>
    </location>
</feature>
<proteinExistence type="predicted"/>
<feature type="compositionally biased region" description="Basic and acidic residues" evidence="2">
    <location>
        <begin position="266"/>
        <end position="276"/>
    </location>
</feature>
<dbReference type="PANTHER" id="PTHR23325">
    <property type="entry name" value="SERUM RESPONSE FACTOR-BINDING"/>
    <property type="match status" value="1"/>
</dbReference>
<evidence type="ECO:0000313" key="4">
    <source>
        <dbReference type="EMBL" id="KAJ9492904.1"/>
    </source>
</evidence>
<dbReference type="PANTHER" id="PTHR23325:SF1">
    <property type="entry name" value="SERUM RESPONSE FACTOR-BINDING PROTEIN 1"/>
    <property type="match status" value="1"/>
</dbReference>
<gene>
    <name evidence="4" type="ORF">VN97_g352</name>
</gene>
<dbReference type="EMBL" id="LACB01000005">
    <property type="protein sequence ID" value="KAJ9492904.1"/>
    <property type="molecule type" value="Genomic_DNA"/>
</dbReference>
<feature type="compositionally biased region" description="Basic and acidic residues" evidence="2">
    <location>
        <begin position="420"/>
        <end position="432"/>
    </location>
</feature>
<name>A0AAI9TV28_PENTH</name>
<feature type="compositionally biased region" description="Acidic residues" evidence="2">
    <location>
        <begin position="304"/>
        <end position="322"/>
    </location>
</feature>
<evidence type="ECO:0000259" key="3">
    <source>
        <dbReference type="Pfam" id="PF09073"/>
    </source>
</evidence>
<sequence length="512" mass="56288">MLVCTYPSVLIDGLFLSKQYIQQSTPTSDDQHDPRNFPRFFFCRQAIHSSTPPYQYLPSPYNHTTGKMPKRKLEEVSGPARSSDTRKMSIHGTRLTQMFENGVLMIMRGLKTSRGFERQKLSRREKTAKQQKDDKALARLKEEIETLKGLDYHVTSERYLFKQLIRTKRIAETRTFGEFQAVKNISQEGPKSTAEANILARLFKSTPVQKEMPGIMAGIRKLLRIDEAPTSKAAKEAKKKDAPAKKARKETSGSESESETSTTKPRRGEQVSRPADDMDISGSEESGDEDLSQFNSRLGPGSDSEADSESGDEEDLAADDISDSISRSPSPSFSADSPPPKKAKGTKGSTEALKTTTFLPSLMNGGYWSGSEEATDDEDSDKKPVRKNRMGQQARRALWEKKFGATANHVKQEQLAAKYGGRDNGWDTKRGATDGSRGGRGGRGGRRGDFGSGPARPQRDGPAGPHSGQHSGGKPKGGPPKDEGPLHPSWEAKRKAKEQTAAAFSGKKVTFD</sequence>
<keyword evidence="5" id="KW-1185">Reference proteome</keyword>
<feature type="compositionally biased region" description="Polar residues" evidence="2">
    <location>
        <begin position="347"/>
        <end position="359"/>
    </location>
</feature>
<feature type="compositionally biased region" description="Basic and acidic residues" evidence="2">
    <location>
        <begin position="479"/>
        <end position="493"/>
    </location>
</feature>
<accession>A0AAI9TV28</accession>
<protein>
    <recommendedName>
        <fullName evidence="3">Bud22 domain-containing protein</fullName>
    </recommendedName>
</protein>
<dbReference type="Pfam" id="PF09073">
    <property type="entry name" value="BUD22"/>
    <property type="match status" value="1"/>
</dbReference>
<evidence type="ECO:0000313" key="5">
    <source>
        <dbReference type="Proteomes" id="UP001227192"/>
    </source>
</evidence>
<evidence type="ECO:0000256" key="1">
    <source>
        <dbReference type="ARBA" id="ARBA00023054"/>
    </source>
</evidence>
<dbReference type="GO" id="GO:0030686">
    <property type="term" value="C:90S preribosome"/>
    <property type="evidence" value="ECO:0007669"/>
    <property type="project" value="TreeGrafter"/>
</dbReference>
<feature type="domain" description="Bud22" evidence="3">
    <location>
        <begin position="105"/>
        <end position="512"/>
    </location>
</feature>
<organism evidence="4 5">
    <name type="scientific">Penicillium thymicola</name>
    <dbReference type="NCBI Taxonomy" id="293382"/>
    <lineage>
        <taxon>Eukaryota</taxon>
        <taxon>Fungi</taxon>
        <taxon>Dikarya</taxon>
        <taxon>Ascomycota</taxon>
        <taxon>Pezizomycotina</taxon>
        <taxon>Eurotiomycetes</taxon>
        <taxon>Eurotiomycetidae</taxon>
        <taxon>Eurotiales</taxon>
        <taxon>Aspergillaceae</taxon>
        <taxon>Penicillium</taxon>
    </lineage>
</organism>
<feature type="compositionally biased region" description="Basic and acidic residues" evidence="2">
    <location>
        <begin position="230"/>
        <end position="252"/>
    </location>
</feature>
<dbReference type="InterPro" id="IPR037393">
    <property type="entry name" value="Bud22/SRFB1"/>
</dbReference>
<keyword evidence="1" id="KW-0175">Coiled coil</keyword>
<dbReference type="GO" id="GO:0005634">
    <property type="term" value="C:nucleus"/>
    <property type="evidence" value="ECO:0007669"/>
    <property type="project" value="TreeGrafter"/>
</dbReference>
<comment type="caution">
    <text evidence="4">The sequence shown here is derived from an EMBL/GenBank/DDBJ whole genome shotgun (WGS) entry which is preliminary data.</text>
</comment>
<feature type="region of interest" description="Disordered" evidence="2">
    <location>
        <begin position="54"/>
        <end position="87"/>
    </location>
</feature>
<evidence type="ECO:0000256" key="2">
    <source>
        <dbReference type="SAM" id="MobiDB-lite"/>
    </source>
</evidence>
<feature type="compositionally biased region" description="Low complexity" evidence="2">
    <location>
        <begin position="253"/>
        <end position="263"/>
    </location>
</feature>
<feature type="region of interest" description="Disordered" evidence="2">
    <location>
        <begin position="230"/>
        <end position="512"/>
    </location>
</feature>
<dbReference type="GO" id="GO:0030490">
    <property type="term" value="P:maturation of SSU-rRNA"/>
    <property type="evidence" value="ECO:0007669"/>
    <property type="project" value="TreeGrafter"/>
</dbReference>
<reference evidence="4" key="1">
    <citation type="submission" date="2015-06" db="EMBL/GenBank/DDBJ databases">
        <authorList>
            <person name="Nguyen H."/>
        </authorList>
    </citation>
    <scope>NUCLEOTIDE SEQUENCE</scope>
    <source>
        <strain evidence="4">DAOM 180753</strain>
    </source>
</reference>
<dbReference type="AlphaFoldDB" id="A0AAI9TV28"/>
<dbReference type="Proteomes" id="UP001227192">
    <property type="component" value="Unassembled WGS sequence"/>
</dbReference>
<reference evidence="4" key="2">
    <citation type="journal article" date="2016" name="Fungal Biol.">
        <title>Ochratoxin A production by Penicillium thymicola.</title>
        <authorList>
            <person name="Nguyen H.D.T."/>
            <person name="McMullin D.R."/>
            <person name="Ponomareva E."/>
            <person name="Riley R."/>
            <person name="Pomraning K.R."/>
            <person name="Baker S.E."/>
            <person name="Seifert K.A."/>
        </authorList>
    </citation>
    <scope>NUCLEOTIDE SEQUENCE</scope>
    <source>
        <strain evidence="4">DAOM 180753</strain>
    </source>
</reference>
<dbReference type="InterPro" id="IPR015158">
    <property type="entry name" value="Bud22_dom"/>
</dbReference>